<protein>
    <submittedName>
        <fullName evidence="7">DNL-type zinc finger</fullName>
    </submittedName>
</protein>
<evidence type="ECO:0000256" key="1">
    <source>
        <dbReference type="ARBA" id="ARBA00022723"/>
    </source>
</evidence>
<dbReference type="InterPro" id="IPR007853">
    <property type="entry name" value="Znf_DNL-typ"/>
</dbReference>
<reference evidence="7" key="1">
    <citation type="submission" date="2025-08" db="UniProtKB">
        <authorList>
            <consortium name="Ensembl"/>
        </authorList>
    </citation>
    <scope>IDENTIFICATION</scope>
</reference>
<dbReference type="GeneTree" id="ENSGT00390000008220"/>
<keyword evidence="2 4" id="KW-0863">Zinc-finger</keyword>
<evidence type="ECO:0000313" key="7">
    <source>
        <dbReference type="Ensembl" id="ENSCVAP00000028409.1"/>
    </source>
</evidence>
<dbReference type="AlphaFoldDB" id="A0A3Q2E9W1"/>
<evidence type="ECO:0000313" key="8">
    <source>
        <dbReference type="Proteomes" id="UP000265020"/>
    </source>
</evidence>
<dbReference type="GO" id="GO:0008270">
    <property type="term" value="F:zinc ion binding"/>
    <property type="evidence" value="ECO:0007669"/>
    <property type="project" value="UniProtKB-KW"/>
</dbReference>
<dbReference type="GO" id="GO:0005739">
    <property type="term" value="C:mitochondrion"/>
    <property type="evidence" value="ECO:0007669"/>
    <property type="project" value="TreeGrafter"/>
</dbReference>
<evidence type="ECO:0000256" key="5">
    <source>
        <dbReference type="SAM" id="MobiDB-lite"/>
    </source>
</evidence>
<organism evidence="7 8">
    <name type="scientific">Cyprinodon variegatus</name>
    <name type="common">Sheepshead minnow</name>
    <dbReference type="NCBI Taxonomy" id="28743"/>
    <lineage>
        <taxon>Eukaryota</taxon>
        <taxon>Metazoa</taxon>
        <taxon>Chordata</taxon>
        <taxon>Craniata</taxon>
        <taxon>Vertebrata</taxon>
        <taxon>Euteleostomi</taxon>
        <taxon>Actinopterygii</taxon>
        <taxon>Neopterygii</taxon>
        <taxon>Teleostei</taxon>
        <taxon>Neoteleostei</taxon>
        <taxon>Acanthomorphata</taxon>
        <taxon>Ovalentaria</taxon>
        <taxon>Atherinomorphae</taxon>
        <taxon>Cyprinodontiformes</taxon>
        <taxon>Cyprinodontidae</taxon>
        <taxon>Cyprinodon</taxon>
    </lineage>
</organism>
<dbReference type="Proteomes" id="UP000265020">
    <property type="component" value="Unassembled WGS sequence"/>
</dbReference>
<feature type="compositionally biased region" description="Basic and acidic residues" evidence="5">
    <location>
        <begin position="178"/>
        <end position="192"/>
    </location>
</feature>
<feature type="domain" description="DNL-type" evidence="6">
    <location>
        <begin position="84"/>
        <end position="181"/>
    </location>
</feature>
<dbReference type="RefSeq" id="XP_015238193.1">
    <property type="nucleotide sequence ID" value="XM_015382707.1"/>
</dbReference>
<dbReference type="PROSITE" id="PS51501">
    <property type="entry name" value="ZF_DNL"/>
    <property type="match status" value="1"/>
</dbReference>
<sequence length="192" mass="21223">MIVLQRCLSLMQVPRVSLLSRCYRSKFRVSSPCVGSPCPNITTRTALLSLQNQRGFDHLLSAHANSSRSFSSSPSSRKDAVGQIQSTHYHLVYTCKVCSTRSMQRISKLAYHKGVVIVTCSGCKNHHIIADNLNWFSDLEGKRNIEEILAAKGESVKRVEGSAALEIVLEESNTDSAQKAEREAKGNEPETT</sequence>
<accession>A0A3Q2E9W1</accession>
<keyword evidence="1" id="KW-0479">Metal-binding</keyword>
<evidence type="ECO:0000256" key="3">
    <source>
        <dbReference type="ARBA" id="ARBA00022833"/>
    </source>
</evidence>
<dbReference type="GO" id="GO:0051087">
    <property type="term" value="F:protein-folding chaperone binding"/>
    <property type="evidence" value="ECO:0007669"/>
    <property type="project" value="TreeGrafter"/>
</dbReference>
<name>A0A3Q2E9W1_CYPVA</name>
<dbReference type="Ensembl" id="ENSCVAT00000030552.1">
    <property type="protein sequence ID" value="ENSCVAP00000028409.1"/>
    <property type="gene ID" value="ENSCVAG00000015440.1"/>
</dbReference>
<dbReference type="GeneID" id="107089756"/>
<evidence type="ECO:0000259" key="6">
    <source>
        <dbReference type="PROSITE" id="PS51501"/>
    </source>
</evidence>
<keyword evidence="3" id="KW-0862">Zinc</keyword>
<dbReference type="PANTHER" id="PTHR20922:SF13">
    <property type="entry name" value="DNL-TYPE ZINC FINGER PROTEIN"/>
    <property type="match status" value="1"/>
</dbReference>
<dbReference type="OMA" id="TRSMQRI"/>
<evidence type="ECO:0000256" key="4">
    <source>
        <dbReference type="PROSITE-ProRule" id="PRU00834"/>
    </source>
</evidence>
<keyword evidence="8" id="KW-1185">Reference proteome</keyword>
<dbReference type="CTD" id="728489"/>
<dbReference type="GO" id="GO:0030150">
    <property type="term" value="P:protein import into mitochondrial matrix"/>
    <property type="evidence" value="ECO:0007669"/>
    <property type="project" value="TreeGrafter"/>
</dbReference>
<dbReference type="GO" id="GO:0050821">
    <property type="term" value="P:protein stabilization"/>
    <property type="evidence" value="ECO:0007669"/>
    <property type="project" value="TreeGrafter"/>
</dbReference>
<dbReference type="OrthoDB" id="512667at2759"/>
<reference evidence="7" key="2">
    <citation type="submission" date="2025-09" db="UniProtKB">
        <authorList>
            <consortium name="Ensembl"/>
        </authorList>
    </citation>
    <scope>IDENTIFICATION</scope>
</reference>
<dbReference type="Pfam" id="PF05180">
    <property type="entry name" value="zf-DNL"/>
    <property type="match status" value="1"/>
</dbReference>
<dbReference type="KEGG" id="cvg:107089756"/>
<feature type="region of interest" description="Disordered" evidence="5">
    <location>
        <begin position="171"/>
        <end position="192"/>
    </location>
</feature>
<dbReference type="InterPro" id="IPR024158">
    <property type="entry name" value="Mt_import_TIM15"/>
</dbReference>
<evidence type="ECO:0000256" key="2">
    <source>
        <dbReference type="ARBA" id="ARBA00022771"/>
    </source>
</evidence>
<dbReference type="GO" id="GO:0006457">
    <property type="term" value="P:protein folding"/>
    <property type="evidence" value="ECO:0007669"/>
    <property type="project" value="TreeGrafter"/>
</dbReference>
<proteinExistence type="predicted"/>
<dbReference type="PANTHER" id="PTHR20922">
    <property type="entry name" value="DNL-TYPE ZINC FINGER PROTEIN"/>
    <property type="match status" value="1"/>
</dbReference>
<dbReference type="STRING" id="28743.ENSCVAP00000028409"/>